<sequence>MNDQGRLAAWLERLRTVPGLGRDVSALAVLILVGVLSTVGIKSYLGGSAPWSDETILKVEFAQVPGLNPKSQNSVTMAGVRIGKVTAAEATKRGTAVITMTLEGKHEVFKDARAVLRPKNPLNEMQIELNPGSDSAGLLGEDEVIPVSQTARPVQADEILSHLDERSQLALTDLLQESDVALARAPETLPAGLNATNETLGSLGPVVEALETRRAKIAALVSALSDIAGAVGLNDERVTRLASATQGTLSALAESDGALRASLRQMPGLTHDLRQALDSTSALTTQLDPTLDNLRNASDVLPGALTRFRSTVGHLGETLDAAKPVLDKARTVVVDARPLVADARTSLRTIKTITGPLDRDTQTVMSYLTDIQAFIYNTSSVFGAGDANGSIIRGHLIVPLPGGGVLPNSLTQGQGDSR</sequence>
<keyword evidence="3" id="KW-1185">Reference proteome</keyword>
<dbReference type="Proteomes" id="UP000276542">
    <property type="component" value="Unassembled WGS sequence"/>
</dbReference>
<dbReference type="InterPro" id="IPR003399">
    <property type="entry name" value="Mce/MlaD"/>
</dbReference>
<name>A0A3A5HBE0_9ACTN</name>
<dbReference type="PANTHER" id="PTHR33371">
    <property type="entry name" value="INTERMEMBRANE PHOSPHOLIPID TRANSPORT SYSTEM BINDING PROTEIN MLAD-RELATED"/>
    <property type="match status" value="1"/>
</dbReference>
<dbReference type="AlphaFoldDB" id="A0A3A5HBE0"/>
<organism evidence="2 3">
    <name type="scientific">Nocardioides cavernaquae</name>
    <dbReference type="NCBI Taxonomy" id="2321396"/>
    <lineage>
        <taxon>Bacteria</taxon>
        <taxon>Bacillati</taxon>
        <taxon>Actinomycetota</taxon>
        <taxon>Actinomycetes</taxon>
        <taxon>Propionibacteriales</taxon>
        <taxon>Nocardioidaceae</taxon>
        <taxon>Nocardioides</taxon>
    </lineage>
</organism>
<dbReference type="Pfam" id="PF02470">
    <property type="entry name" value="MlaD"/>
    <property type="match status" value="1"/>
</dbReference>
<evidence type="ECO:0000313" key="3">
    <source>
        <dbReference type="Proteomes" id="UP000276542"/>
    </source>
</evidence>
<feature type="domain" description="Mce/MlaD" evidence="1">
    <location>
        <begin position="57"/>
        <end position="132"/>
    </location>
</feature>
<gene>
    <name evidence="2" type="ORF">D4739_11260</name>
</gene>
<accession>A0A3A5HBE0</accession>
<evidence type="ECO:0000313" key="2">
    <source>
        <dbReference type="EMBL" id="RJS46735.1"/>
    </source>
</evidence>
<dbReference type="EMBL" id="QYRP01000002">
    <property type="protein sequence ID" value="RJS46735.1"/>
    <property type="molecule type" value="Genomic_DNA"/>
</dbReference>
<comment type="caution">
    <text evidence="2">The sequence shown here is derived from an EMBL/GenBank/DDBJ whole genome shotgun (WGS) entry which is preliminary data.</text>
</comment>
<proteinExistence type="predicted"/>
<dbReference type="OrthoDB" id="5242258at2"/>
<reference evidence="3" key="1">
    <citation type="submission" date="2018-09" db="EMBL/GenBank/DDBJ databases">
        <authorList>
            <person name="Zhu H."/>
        </authorList>
    </citation>
    <scope>NUCLEOTIDE SEQUENCE [LARGE SCALE GENOMIC DNA]</scope>
    <source>
        <strain evidence="3">K1W22B-1</strain>
    </source>
</reference>
<dbReference type="PANTHER" id="PTHR33371:SF4">
    <property type="entry name" value="INTERMEMBRANE PHOSPHOLIPID TRANSPORT SYSTEM BINDING PROTEIN MLAD"/>
    <property type="match status" value="1"/>
</dbReference>
<protein>
    <submittedName>
        <fullName evidence="2">MCE family protein</fullName>
    </submittedName>
</protein>
<dbReference type="InterPro" id="IPR052336">
    <property type="entry name" value="MlaD_Phospholipid_Transporter"/>
</dbReference>
<evidence type="ECO:0000259" key="1">
    <source>
        <dbReference type="Pfam" id="PF02470"/>
    </source>
</evidence>
<dbReference type="RefSeq" id="WP_120060706.1">
    <property type="nucleotide sequence ID" value="NZ_QYRP01000002.1"/>
</dbReference>